<keyword evidence="3" id="KW-0472">Membrane</keyword>
<dbReference type="GO" id="GO:0016788">
    <property type="term" value="F:hydrolase activity, acting on ester bonds"/>
    <property type="evidence" value="ECO:0007669"/>
    <property type="project" value="TreeGrafter"/>
</dbReference>
<dbReference type="PANTHER" id="PTHR40841:SF2">
    <property type="entry name" value="SIDEROPHORE-DEGRADING ESTERASE (EUROFUNG)"/>
    <property type="match status" value="1"/>
</dbReference>
<organism evidence="4 5">
    <name type="scientific">Raoultella planticola</name>
    <name type="common">Klebsiella planticola</name>
    <dbReference type="NCBI Taxonomy" id="575"/>
    <lineage>
        <taxon>Bacteria</taxon>
        <taxon>Pseudomonadati</taxon>
        <taxon>Pseudomonadota</taxon>
        <taxon>Gammaproteobacteria</taxon>
        <taxon>Enterobacterales</taxon>
        <taxon>Enterobacteriaceae</taxon>
        <taxon>Klebsiella/Raoultella group</taxon>
        <taxon>Raoultella</taxon>
    </lineage>
</organism>
<protein>
    <submittedName>
        <fullName evidence="4">Periplasmic esterase IroE</fullName>
        <ecNumber evidence="4">3.1.-.-</ecNumber>
    </submittedName>
</protein>
<dbReference type="AlphaFoldDB" id="A0A8G1ZY66"/>
<sequence length="324" mass="35687">MKREYQQGKDHPSRNRVQRIAAFCMLSCMALLYAGKSAAKPDMKPLGPNIADRGSAVYHFSVHQFDSADGKRHYRVWTGVPDRSPPPSGYPVLYMLDGNALMDRLSEDLLKQLTQKTPPVIVAIGYQTPLPFDTHARAYDYTPVAQQQRGAVAVGHYAREGGGSATFRQLLEGRIAPTVEKNINIDPDKRGIWGHSFGGLFVLDSWLTTSFFHFYYAASPSLGRDNFVLLERMASLNQQAGCHKQLYLMEGDDPSGRSAAAGATEVLSRLRKTVSALSANGLAATYWHYPGLTHGPMFNASFQSALLHLAAAGERSEKRCDIHG</sequence>
<name>A0A8G1ZY66_RAOPL</name>
<dbReference type="InterPro" id="IPR000801">
    <property type="entry name" value="Esterase-like"/>
</dbReference>
<evidence type="ECO:0000313" key="5">
    <source>
        <dbReference type="Proteomes" id="UP000078124"/>
    </source>
</evidence>
<comment type="similarity">
    <text evidence="1">Belongs to the esterase D family.</text>
</comment>
<accession>A0A8G1ZY66</accession>
<evidence type="ECO:0000256" key="1">
    <source>
        <dbReference type="ARBA" id="ARBA00005622"/>
    </source>
</evidence>
<evidence type="ECO:0000256" key="2">
    <source>
        <dbReference type="ARBA" id="ARBA00022801"/>
    </source>
</evidence>
<dbReference type="Pfam" id="PF00756">
    <property type="entry name" value="Esterase"/>
    <property type="match status" value="1"/>
</dbReference>
<dbReference type="Proteomes" id="UP000078124">
    <property type="component" value="Unassembled WGS sequence"/>
</dbReference>
<keyword evidence="3" id="KW-0812">Transmembrane</keyword>
<dbReference type="InterPro" id="IPR029058">
    <property type="entry name" value="AB_hydrolase_fold"/>
</dbReference>
<proteinExistence type="inferred from homology"/>
<keyword evidence="3" id="KW-1133">Transmembrane helix</keyword>
<dbReference type="EC" id="3.1.-.-" evidence="4"/>
<feature type="transmembrane region" description="Helical" evidence="3">
    <location>
        <begin position="20"/>
        <end position="39"/>
    </location>
</feature>
<dbReference type="InterPro" id="IPR052558">
    <property type="entry name" value="Siderophore_Hydrolase_D"/>
</dbReference>
<gene>
    <name evidence="4" type="primary">besA</name>
    <name evidence="4" type="ORF">SAMEA2273876_00867</name>
</gene>
<comment type="caution">
    <text evidence="4">The sequence shown here is derived from an EMBL/GenBank/DDBJ whole genome shotgun (WGS) entry which is preliminary data.</text>
</comment>
<evidence type="ECO:0000313" key="4">
    <source>
        <dbReference type="EMBL" id="SAP62811.1"/>
    </source>
</evidence>
<dbReference type="PANTHER" id="PTHR40841">
    <property type="entry name" value="SIDEROPHORE TRIACETYLFUSARININE C ESTERASE"/>
    <property type="match status" value="1"/>
</dbReference>
<evidence type="ECO:0000256" key="3">
    <source>
        <dbReference type="SAM" id="Phobius"/>
    </source>
</evidence>
<dbReference type="EMBL" id="FLAC01000002">
    <property type="protein sequence ID" value="SAP62811.1"/>
    <property type="molecule type" value="Genomic_DNA"/>
</dbReference>
<reference evidence="4 5" key="1">
    <citation type="submission" date="2016-05" db="EMBL/GenBank/DDBJ databases">
        <authorList>
            <consortium name="Pathogen Informatics"/>
        </authorList>
    </citation>
    <scope>NUCLEOTIDE SEQUENCE [LARGE SCALE GENOMIC DNA]</scope>
    <source>
        <strain evidence="4 5">2880STDY5682802</strain>
    </source>
</reference>
<dbReference type="SUPFAM" id="SSF53474">
    <property type="entry name" value="alpha/beta-Hydrolases"/>
    <property type="match status" value="1"/>
</dbReference>
<dbReference type="Gene3D" id="3.40.50.1820">
    <property type="entry name" value="alpha/beta hydrolase"/>
    <property type="match status" value="1"/>
</dbReference>
<keyword evidence="2 4" id="KW-0378">Hydrolase</keyword>